<dbReference type="Proteomes" id="UP000192707">
    <property type="component" value="Unassembled WGS sequence"/>
</dbReference>
<feature type="non-terminal residue" evidence="1">
    <location>
        <position position="1"/>
    </location>
</feature>
<dbReference type="EMBL" id="MVHG01000054">
    <property type="protein sequence ID" value="ORA11375.1"/>
    <property type="molecule type" value="Genomic_DNA"/>
</dbReference>
<sequence length="95" mass="10253">LQSLGYDTPVTKSVPDSYTTLADATYTRGIGFTDGVPNTDLSAVILSATARLVTYAGQVQTYQTQGPETMSFGAAPFAWSTAELLVLNRYRVRAR</sequence>
<dbReference type="RefSeq" id="WP_083065866.1">
    <property type="nucleotide sequence ID" value="NZ_MVHG01000054.1"/>
</dbReference>
<proteinExistence type="predicted"/>
<protein>
    <submittedName>
        <fullName evidence="1">Uncharacterized protein</fullName>
    </submittedName>
</protein>
<gene>
    <name evidence="1" type="ORF">BST14_18715</name>
</gene>
<evidence type="ECO:0000313" key="2">
    <source>
        <dbReference type="Proteomes" id="UP000192707"/>
    </source>
</evidence>
<dbReference type="AlphaFoldDB" id="A0A1W9ZBL9"/>
<reference evidence="1 2" key="1">
    <citation type="submission" date="2016-12" db="EMBL/GenBank/DDBJ databases">
        <title>The new phylogeny of genus Mycobacterium.</title>
        <authorList>
            <person name="Tortoli E."/>
            <person name="Trovato A."/>
            <person name="Cirillo D.M."/>
        </authorList>
    </citation>
    <scope>NUCLEOTIDE SEQUENCE [LARGE SCALE GENOMIC DNA]</scope>
    <source>
        <strain evidence="1 2">DSM 45069</strain>
    </source>
</reference>
<organism evidence="1 2">
    <name type="scientific">Mycobacterium arosiense ATCC BAA-1401 = DSM 45069</name>
    <dbReference type="NCBI Taxonomy" id="1265311"/>
    <lineage>
        <taxon>Bacteria</taxon>
        <taxon>Bacillati</taxon>
        <taxon>Actinomycetota</taxon>
        <taxon>Actinomycetes</taxon>
        <taxon>Mycobacteriales</taxon>
        <taxon>Mycobacteriaceae</taxon>
        <taxon>Mycobacterium</taxon>
        <taxon>Mycobacterium avium complex (MAC)</taxon>
    </lineage>
</organism>
<evidence type="ECO:0000313" key="1">
    <source>
        <dbReference type="EMBL" id="ORA11375.1"/>
    </source>
</evidence>
<keyword evidence="2" id="KW-1185">Reference proteome</keyword>
<name>A0A1W9ZBL9_MYCAI</name>
<comment type="caution">
    <text evidence="1">The sequence shown here is derived from an EMBL/GenBank/DDBJ whole genome shotgun (WGS) entry which is preliminary data.</text>
</comment>
<accession>A0A1W9ZBL9</accession>